<dbReference type="Pfam" id="PF02120">
    <property type="entry name" value="Flg_hook"/>
    <property type="match status" value="1"/>
</dbReference>
<dbReference type="InterPro" id="IPR038610">
    <property type="entry name" value="FliK-like_C_sf"/>
</dbReference>
<name>A0A318L1W3_9NEIS</name>
<keyword evidence="2" id="KW-0969">Cilium</keyword>
<dbReference type="Proteomes" id="UP000247555">
    <property type="component" value="Unassembled WGS sequence"/>
</dbReference>
<accession>A0A318L1W3</accession>
<proteinExistence type="predicted"/>
<gene>
    <name evidence="2" type="ORF">DFR34_13318</name>
</gene>
<evidence type="ECO:0000313" key="3">
    <source>
        <dbReference type="Proteomes" id="UP000247555"/>
    </source>
</evidence>
<evidence type="ECO:0000313" key="2">
    <source>
        <dbReference type="EMBL" id="PXX74117.1"/>
    </source>
</evidence>
<reference evidence="2 3" key="1">
    <citation type="submission" date="2018-05" db="EMBL/GenBank/DDBJ databases">
        <title>Genomic Encyclopedia of Type Strains, Phase IV (KMG-IV): sequencing the most valuable type-strain genomes for metagenomic binning, comparative biology and taxonomic classification.</title>
        <authorList>
            <person name="Goeker M."/>
        </authorList>
    </citation>
    <scope>NUCLEOTIDE SEQUENCE [LARGE SCALE GENOMIC DNA]</scope>
    <source>
        <strain evidence="2 3">DSM 29661</strain>
    </source>
</reference>
<keyword evidence="3" id="KW-1185">Reference proteome</keyword>
<protein>
    <submittedName>
        <fullName evidence="2">Flagellar hook-length control protein FliK</fullName>
    </submittedName>
</protein>
<evidence type="ECO:0000259" key="1">
    <source>
        <dbReference type="Pfam" id="PF02120"/>
    </source>
</evidence>
<sequence>MIPVSSSLQPNPEQLARLLRESGKPTLELSSAAAKALPSFEVGEEVTAKIVDTYGSNRFTVLVKDKLMTLNLDRRHAFVGDSGSTIKLVVATVEPKLSFAMDAKAPMHMPDSSSKVLLSPATRYLSTLLFVASSAEDAAQPSNLPQMFSNKPGIGIASVSSLLSELTANVKSVAASAVGSGAQAAAGEAAGKAQSASAARFPPGLSLLLGSDKANAGQVLALSPLFENMDALPTTGMAQLLKQAVTRSGVFYESHLADWAQSGRSLHALRQEPQANLKLPEKLAELGKPDGQNNASVQEAMKTGSATGLRDRELAGLRNDSNTTQLGQLVHKQLDVLDQNQFSWQGIAWPGQAMDWRIEREQVDQREAHGGGEEESRWSTSLSMELPNLGGLAAKIALTPAGVIVRFQTDSADTAQAIEDNQLRLRENLQRAGLSLLNFAVSQGEQPNAG</sequence>
<comment type="caution">
    <text evidence="2">The sequence shown here is derived from an EMBL/GenBank/DDBJ whole genome shotgun (WGS) entry which is preliminary data.</text>
</comment>
<feature type="domain" description="Flagellar hook-length control protein-like C-terminal" evidence="1">
    <location>
        <begin position="374"/>
        <end position="449"/>
    </location>
</feature>
<dbReference type="OrthoDB" id="5296742at2"/>
<dbReference type="InterPro" id="IPR021136">
    <property type="entry name" value="Flagellar_hook_control-like_C"/>
</dbReference>
<keyword evidence="2" id="KW-0282">Flagellum</keyword>
<dbReference type="RefSeq" id="WP_110392114.1">
    <property type="nucleotide sequence ID" value="NZ_QJKI01000033.1"/>
</dbReference>
<dbReference type="AlphaFoldDB" id="A0A318L1W3"/>
<dbReference type="EMBL" id="QJKI01000033">
    <property type="protein sequence ID" value="PXX74117.1"/>
    <property type="molecule type" value="Genomic_DNA"/>
</dbReference>
<keyword evidence="2" id="KW-0966">Cell projection</keyword>
<dbReference type="Gene3D" id="3.30.750.140">
    <property type="match status" value="1"/>
</dbReference>
<organism evidence="2 3">
    <name type="scientific">Rivihabitans pingtungensis</name>
    <dbReference type="NCBI Taxonomy" id="1054498"/>
    <lineage>
        <taxon>Bacteria</taxon>
        <taxon>Pseudomonadati</taxon>
        <taxon>Pseudomonadota</taxon>
        <taxon>Betaproteobacteria</taxon>
        <taxon>Neisseriales</taxon>
        <taxon>Aquaspirillaceae</taxon>
        <taxon>Rivihabitans</taxon>
    </lineage>
</organism>